<feature type="transmembrane region" description="Helical" evidence="1">
    <location>
        <begin position="32"/>
        <end position="50"/>
    </location>
</feature>
<dbReference type="Proteomes" id="UP000286100">
    <property type="component" value="Unassembled WGS sequence"/>
</dbReference>
<keyword evidence="1" id="KW-1133">Transmembrane helix</keyword>
<sequence length="72" mass="7618">MTGNWICTGAALLIAAAMALIAFSLAQAVEGLGVMFVVIASGCWVAYSAARQRRHERDCALRSSSSSAQRSR</sequence>
<gene>
    <name evidence="2" type="ORF">D3876_04280</name>
</gene>
<protein>
    <submittedName>
        <fullName evidence="2">Uncharacterized protein</fullName>
    </submittedName>
</protein>
<accession>A0A418WQL7</accession>
<evidence type="ECO:0000313" key="2">
    <source>
        <dbReference type="EMBL" id="RJF93544.1"/>
    </source>
</evidence>
<organism evidence="2 3">
    <name type="scientific">Sphingomonas cavernae</name>
    <dbReference type="NCBI Taxonomy" id="2320861"/>
    <lineage>
        <taxon>Bacteria</taxon>
        <taxon>Pseudomonadati</taxon>
        <taxon>Pseudomonadota</taxon>
        <taxon>Alphaproteobacteria</taxon>
        <taxon>Sphingomonadales</taxon>
        <taxon>Sphingomonadaceae</taxon>
        <taxon>Sphingomonas</taxon>
    </lineage>
</organism>
<evidence type="ECO:0000313" key="3">
    <source>
        <dbReference type="Proteomes" id="UP000286100"/>
    </source>
</evidence>
<reference evidence="2 3" key="1">
    <citation type="submission" date="2018-09" db="EMBL/GenBank/DDBJ databases">
        <authorList>
            <person name="Zhu H."/>
        </authorList>
    </citation>
    <scope>NUCLEOTIDE SEQUENCE [LARGE SCALE GENOMIC DNA]</scope>
    <source>
        <strain evidence="2 3">K2R01-6</strain>
    </source>
</reference>
<comment type="caution">
    <text evidence="2">The sequence shown here is derived from an EMBL/GenBank/DDBJ whole genome shotgun (WGS) entry which is preliminary data.</text>
</comment>
<evidence type="ECO:0000256" key="1">
    <source>
        <dbReference type="SAM" id="Phobius"/>
    </source>
</evidence>
<proteinExistence type="predicted"/>
<keyword evidence="1" id="KW-0812">Transmembrane</keyword>
<dbReference type="AlphaFoldDB" id="A0A418WQL7"/>
<keyword evidence="1" id="KW-0472">Membrane</keyword>
<dbReference type="EMBL" id="QYUM01000002">
    <property type="protein sequence ID" value="RJF93544.1"/>
    <property type="molecule type" value="Genomic_DNA"/>
</dbReference>
<name>A0A418WQL7_9SPHN</name>
<keyword evidence="3" id="KW-1185">Reference proteome</keyword>